<dbReference type="GO" id="GO:0005634">
    <property type="term" value="C:nucleus"/>
    <property type="evidence" value="ECO:0007669"/>
    <property type="project" value="UniProtKB-SubCell"/>
</dbReference>
<keyword evidence="3" id="KW-0539">Nucleus</keyword>
<name>A0A8H3F2W3_9LECA</name>
<keyword evidence="3" id="KW-0819">tRNA processing</keyword>
<comment type="similarity">
    <text evidence="2">Belongs to the eukaryotic/archaeal RNase P protein component 1 family.</text>
</comment>
<dbReference type="InterPro" id="IPR002730">
    <property type="entry name" value="Rpp29/RNP1"/>
</dbReference>
<dbReference type="GO" id="GO:0006364">
    <property type="term" value="P:rRNA processing"/>
    <property type="evidence" value="ECO:0007669"/>
    <property type="project" value="TreeGrafter"/>
</dbReference>
<feature type="region of interest" description="Disordered" evidence="4">
    <location>
        <begin position="192"/>
        <end position="217"/>
    </location>
</feature>
<dbReference type="InterPro" id="IPR023534">
    <property type="entry name" value="Rof/RNase_P-like"/>
</dbReference>
<proteinExistence type="inferred from homology"/>
<evidence type="ECO:0000256" key="1">
    <source>
        <dbReference type="ARBA" id="ARBA00004123"/>
    </source>
</evidence>
<dbReference type="SMART" id="SM00538">
    <property type="entry name" value="POP4"/>
    <property type="match status" value="1"/>
</dbReference>
<dbReference type="EMBL" id="CAJPDS010000019">
    <property type="protein sequence ID" value="CAF9917074.1"/>
    <property type="molecule type" value="Genomic_DNA"/>
</dbReference>
<dbReference type="PIRSF" id="PIRSF027081">
    <property type="entry name" value="RNase_P/MRP_p29_subunit"/>
    <property type="match status" value="1"/>
</dbReference>
<accession>A0A8H3F2W3</accession>
<dbReference type="GO" id="GO:0001682">
    <property type="term" value="P:tRNA 5'-leader removal"/>
    <property type="evidence" value="ECO:0007669"/>
    <property type="project" value="InterPro"/>
</dbReference>
<dbReference type="InterPro" id="IPR016848">
    <property type="entry name" value="RNase_P/MRP_Rpp29-subunit"/>
</dbReference>
<evidence type="ECO:0000313" key="5">
    <source>
        <dbReference type="EMBL" id="CAF9917074.1"/>
    </source>
</evidence>
<gene>
    <name evidence="5" type="ORF">HETSPECPRED_003111</name>
</gene>
<feature type="region of interest" description="Disordered" evidence="4">
    <location>
        <begin position="1"/>
        <end position="23"/>
    </location>
</feature>
<reference evidence="5" key="1">
    <citation type="submission" date="2021-03" db="EMBL/GenBank/DDBJ databases">
        <authorList>
            <person name="Tagirdzhanova G."/>
        </authorList>
    </citation>
    <scope>NUCLEOTIDE SEQUENCE</scope>
</reference>
<evidence type="ECO:0000256" key="2">
    <source>
        <dbReference type="ARBA" id="ARBA00006181"/>
    </source>
</evidence>
<dbReference type="Proteomes" id="UP000664521">
    <property type="component" value="Unassembled WGS sequence"/>
</dbReference>
<comment type="subcellular location">
    <subcellularLocation>
        <location evidence="1">Nucleus</location>
    </subcellularLocation>
</comment>
<dbReference type="OrthoDB" id="124041at2759"/>
<dbReference type="GO" id="GO:0000172">
    <property type="term" value="C:ribonuclease MRP complex"/>
    <property type="evidence" value="ECO:0007669"/>
    <property type="project" value="InterPro"/>
</dbReference>
<dbReference type="Gene3D" id="2.30.30.210">
    <property type="entry name" value="Ribonuclease P/MRP, subunit p29"/>
    <property type="match status" value="1"/>
</dbReference>
<dbReference type="SUPFAM" id="SSF101744">
    <property type="entry name" value="Rof/RNase P subunit-like"/>
    <property type="match status" value="1"/>
</dbReference>
<feature type="region of interest" description="Disordered" evidence="4">
    <location>
        <begin position="62"/>
        <end position="83"/>
    </location>
</feature>
<feature type="compositionally biased region" description="Basic and acidic residues" evidence="4">
    <location>
        <begin position="8"/>
        <end position="22"/>
    </location>
</feature>
<dbReference type="Pfam" id="PF01868">
    <property type="entry name" value="RNase_P-MRP_p29"/>
    <property type="match status" value="1"/>
</dbReference>
<dbReference type="PANTHER" id="PTHR13348">
    <property type="entry name" value="RIBONUCLEASE P SUBUNIT P29"/>
    <property type="match status" value="1"/>
</dbReference>
<sequence length="249" mass="28410">MGNNPVEASKHIAKDLLSKSHPPDIASTAFTEKVLHKSLFLRPTSPDPTSQDARAQRRLQRLRKEERNNRRQKPKPLSAKEKRITGVYDIPKEQQKYAIYLPLHRMWVQYMWEVLGIEEGKTPFVTAQGAGPKLVSADYHGAELTVVRSRCVGMVGLKGIVVKDTKFTFQIITARNQLKTIPKKHTVFRFEIPQPSQPSDDSVETGLGKQPSDDTQLPALRFELYGSQFEHRATDRATKKFKQRHMPDL</sequence>
<comment type="caution">
    <text evidence="5">The sequence shown here is derived from an EMBL/GenBank/DDBJ whole genome shotgun (WGS) entry which is preliminary data.</text>
</comment>
<organism evidence="5 6">
    <name type="scientific">Heterodermia speciosa</name>
    <dbReference type="NCBI Taxonomy" id="116794"/>
    <lineage>
        <taxon>Eukaryota</taxon>
        <taxon>Fungi</taxon>
        <taxon>Dikarya</taxon>
        <taxon>Ascomycota</taxon>
        <taxon>Pezizomycotina</taxon>
        <taxon>Lecanoromycetes</taxon>
        <taxon>OSLEUM clade</taxon>
        <taxon>Lecanoromycetidae</taxon>
        <taxon>Caliciales</taxon>
        <taxon>Physciaceae</taxon>
        <taxon>Heterodermia</taxon>
    </lineage>
</organism>
<evidence type="ECO:0000256" key="3">
    <source>
        <dbReference type="PIRNR" id="PIRNR027081"/>
    </source>
</evidence>
<dbReference type="PANTHER" id="PTHR13348:SF0">
    <property type="entry name" value="RIBONUCLEASE P PROTEIN SUBUNIT P29"/>
    <property type="match status" value="1"/>
</dbReference>
<keyword evidence="6" id="KW-1185">Reference proteome</keyword>
<evidence type="ECO:0000256" key="4">
    <source>
        <dbReference type="SAM" id="MobiDB-lite"/>
    </source>
</evidence>
<protein>
    <recommendedName>
        <fullName evidence="3">Ribonuclease P protein subunit</fullName>
    </recommendedName>
</protein>
<dbReference type="GO" id="GO:0030677">
    <property type="term" value="C:ribonuclease P complex"/>
    <property type="evidence" value="ECO:0007669"/>
    <property type="project" value="InterPro"/>
</dbReference>
<dbReference type="InterPro" id="IPR036980">
    <property type="entry name" value="RNase_P/MRP_Rpp29_sf"/>
</dbReference>
<dbReference type="AlphaFoldDB" id="A0A8H3F2W3"/>
<evidence type="ECO:0000313" key="6">
    <source>
        <dbReference type="Proteomes" id="UP000664521"/>
    </source>
</evidence>
<dbReference type="GO" id="GO:0033204">
    <property type="term" value="F:ribonuclease P RNA binding"/>
    <property type="evidence" value="ECO:0007669"/>
    <property type="project" value="InterPro"/>
</dbReference>